<dbReference type="GO" id="GO:0019877">
    <property type="term" value="P:diaminopimelate biosynthetic process"/>
    <property type="evidence" value="ECO:0007669"/>
    <property type="project" value="UniProtKB-ARBA"/>
</dbReference>
<proteinExistence type="predicted"/>
<dbReference type="CDD" id="cd03886">
    <property type="entry name" value="M20_Acy1"/>
    <property type="match status" value="1"/>
</dbReference>
<dbReference type="GO" id="GO:0050118">
    <property type="term" value="F:N-acetyldiaminopimelate deacetylase activity"/>
    <property type="evidence" value="ECO:0007669"/>
    <property type="project" value="UniProtKB-ARBA"/>
</dbReference>
<keyword evidence="2" id="KW-0464">Manganese</keyword>
<dbReference type="FunFam" id="3.30.70.360:FF:000001">
    <property type="entry name" value="N-acetyldiaminopimelate deacetylase"/>
    <property type="match status" value="1"/>
</dbReference>
<dbReference type="Pfam" id="PF01546">
    <property type="entry name" value="Peptidase_M20"/>
    <property type="match status" value="1"/>
</dbReference>
<feature type="binding site" evidence="2">
    <location>
        <position position="146"/>
    </location>
    <ligand>
        <name>Mn(2+)</name>
        <dbReference type="ChEBI" id="CHEBI:29035"/>
        <label>2</label>
    </ligand>
</feature>
<dbReference type="Pfam" id="PF07687">
    <property type="entry name" value="M20_dimer"/>
    <property type="match status" value="1"/>
</dbReference>
<dbReference type="PANTHER" id="PTHR11014:SF63">
    <property type="entry name" value="METALLOPEPTIDASE, PUTATIVE (AFU_ORTHOLOGUE AFUA_6G09600)-RELATED"/>
    <property type="match status" value="1"/>
</dbReference>
<dbReference type="SUPFAM" id="SSF55031">
    <property type="entry name" value="Bacterial exopeptidase dimerisation domain"/>
    <property type="match status" value="1"/>
</dbReference>
<dbReference type="Gene3D" id="3.30.70.360">
    <property type="match status" value="1"/>
</dbReference>
<dbReference type="InterPro" id="IPR002933">
    <property type="entry name" value="Peptidase_M20"/>
</dbReference>
<dbReference type="PANTHER" id="PTHR11014">
    <property type="entry name" value="PEPTIDASE M20 FAMILY MEMBER"/>
    <property type="match status" value="1"/>
</dbReference>
<dbReference type="AlphaFoldDB" id="A0A556MIZ3"/>
<feature type="binding site" evidence="2">
    <location>
        <position position="112"/>
    </location>
    <ligand>
        <name>Mn(2+)</name>
        <dbReference type="ChEBI" id="CHEBI:29035"/>
        <label>2</label>
    </ligand>
</feature>
<dbReference type="SUPFAM" id="SSF53187">
    <property type="entry name" value="Zn-dependent exopeptidases"/>
    <property type="match status" value="1"/>
</dbReference>
<comment type="cofactor">
    <cofactor evidence="2">
        <name>Mn(2+)</name>
        <dbReference type="ChEBI" id="CHEBI:29035"/>
    </cofactor>
    <text evidence="2">The Mn(2+) ion enhances activity.</text>
</comment>
<dbReference type="OrthoDB" id="9776731at2"/>
<evidence type="ECO:0000313" key="4">
    <source>
        <dbReference type="EMBL" id="TSJ39795.1"/>
    </source>
</evidence>
<dbReference type="NCBIfam" id="TIGR01891">
    <property type="entry name" value="amidohydrolases"/>
    <property type="match status" value="1"/>
</dbReference>
<name>A0A556MIZ3_9FLAO</name>
<accession>A0A556MIZ3</accession>
<sequence length="399" mass="44458">MDSAIHHIIRTRSKELFDKVKGYREHMHRFPELSYSEYNTMSFVAEQLEKIGIPYQKEIAGTGIVGIIRSEKHKETDSCIGLRSELDALPIREQNNCAYKSTVDGVMHACGHDVHTAILLGAAEILWENKNLLKHPVKLFFQPGEEKNPGGASLMIADGVLQDPPVHELFALHVFPEMKVGNVGFRPGLYMASCDEIYLTINGKGGHGATPHQTIDPIMIGAHLLTGLQQIVSRKCDPKVPCVLSFGHFEALGATNIIPEKAVLKGTFRTMNEAWRKEALDMIANHVHATCEQFGATADLEISKGYPYLENDPVLTEKMIKRSTAFFGKGHVEELPIRLTSEDFSFYAQEIPVCFFRLGVRNEDLGIIYGVHHPKFDIDSKALIVGMQAMCIAAFESEL</sequence>
<reference evidence="4 5" key="1">
    <citation type="submission" date="2019-07" db="EMBL/GenBank/DDBJ databases">
        <authorList>
            <person name="Huq M.A."/>
        </authorList>
    </citation>
    <scope>NUCLEOTIDE SEQUENCE [LARGE SCALE GENOMIC DNA]</scope>
    <source>
        <strain evidence="4 5">MAH-3</strain>
    </source>
</reference>
<protein>
    <submittedName>
        <fullName evidence="4">Amidohydrolase</fullName>
    </submittedName>
</protein>
<dbReference type="InterPro" id="IPR017439">
    <property type="entry name" value="Amidohydrolase"/>
</dbReference>
<keyword evidence="1 4" id="KW-0378">Hydrolase</keyword>
<dbReference type="InterPro" id="IPR036264">
    <property type="entry name" value="Bact_exopeptidase_dim_dom"/>
</dbReference>
<dbReference type="GO" id="GO:0046872">
    <property type="term" value="F:metal ion binding"/>
    <property type="evidence" value="ECO:0007669"/>
    <property type="project" value="UniProtKB-KW"/>
</dbReference>
<feature type="binding site" evidence="2">
    <location>
        <position position="173"/>
    </location>
    <ligand>
        <name>Mn(2+)</name>
        <dbReference type="ChEBI" id="CHEBI:29035"/>
        <label>1</label>
    </ligand>
</feature>
<dbReference type="InterPro" id="IPR011650">
    <property type="entry name" value="Peptidase_M20_dimer"/>
</dbReference>
<keyword evidence="2" id="KW-0479">Metal-binding</keyword>
<dbReference type="PIRSF" id="PIRSF005962">
    <property type="entry name" value="Pept_M20D_amidohydro"/>
    <property type="match status" value="1"/>
</dbReference>
<gene>
    <name evidence="4" type="ORF">FO442_17220</name>
</gene>
<feature type="binding site" evidence="2">
    <location>
        <position position="110"/>
    </location>
    <ligand>
        <name>Mn(2+)</name>
        <dbReference type="ChEBI" id="CHEBI:29035"/>
        <label>2</label>
    </ligand>
</feature>
<feature type="binding site" evidence="2">
    <location>
        <position position="372"/>
    </location>
    <ligand>
        <name>Mn(2+)</name>
        <dbReference type="ChEBI" id="CHEBI:29035"/>
        <label>2</label>
    </ligand>
</feature>
<feature type="domain" description="Peptidase M20 dimerisation" evidence="3">
    <location>
        <begin position="199"/>
        <end position="290"/>
    </location>
</feature>
<comment type="caution">
    <text evidence="4">The sequence shown here is derived from an EMBL/GenBank/DDBJ whole genome shotgun (WGS) entry which is preliminary data.</text>
</comment>
<dbReference type="Proteomes" id="UP000316008">
    <property type="component" value="Unassembled WGS sequence"/>
</dbReference>
<keyword evidence="5" id="KW-1185">Reference proteome</keyword>
<evidence type="ECO:0000256" key="1">
    <source>
        <dbReference type="ARBA" id="ARBA00022801"/>
    </source>
</evidence>
<dbReference type="EMBL" id="VLPL01000011">
    <property type="protein sequence ID" value="TSJ39795.1"/>
    <property type="molecule type" value="Genomic_DNA"/>
</dbReference>
<evidence type="ECO:0000259" key="3">
    <source>
        <dbReference type="Pfam" id="PF07687"/>
    </source>
</evidence>
<dbReference type="Gene3D" id="3.40.630.10">
    <property type="entry name" value="Zn peptidases"/>
    <property type="match status" value="1"/>
</dbReference>
<organism evidence="4 5">
    <name type="scientific">Fluviicola chungangensis</name>
    <dbReference type="NCBI Taxonomy" id="2597671"/>
    <lineage>
        <taxon>Bacteria</taxon>
        <taxon>Pseudomonadati</taxon>
        <taxon>Bacteroidota</taxon>
        <taxon>Flavobacteriia</taxon>
        <taxon>Flavobacteriales</taxon>
        <taxon>Crocinitomicaceae</taxon>
        <taxon>Fluviicola</taxon>
    </lineage>
</organism>
<dbReference type="RefSeq" id="WP_144334463.1">
    <property type="nucleotide sequence ID" value="NZ_VLPL01000011.1"/>
</dbReference>
<evidence type="ECO:0000313" key="5">
    <source>
        <dbReference type="Proteomes" id="UP000316008"/>
    </source>
</evidence>
<evidence type="ECO:0000256" key="2">
    <source>
        <dbReference type="PIRSR" id="PIRSR005962-1"/>
    </source>
</evidence>